<dbReference type="GO" id="GO:0004252">
    <property type="term" value="F:serine-type endopeptidase activity"/>
    <property type="evidence" value="ECO:0007669"/>
    <property type="project" value="UniProtKB-UniRule"/>
</dbReference>
<accession>A0AAF0J7J6</accession>
<dbReference type="Proteomes" id="UP001219933">
    <property type="component" value="Chromosome 4"/>
</dbReference>
<dbReference type="GO" id="GO:0007323">
    <property type="term" value="P:peptide pheromone maturation"/>
    <property type="evidence" value="ECO:0007669"/>
    <property type="project" value="UniProtKB-ARBA"/>
</dbReference>
<dbReference type="PROSITE" id="PS51892">
    <property type="entry name" value="SUBTILASE"/>
    <property type="match status" value="1"/>
</dbReference>
<evidence type="ECO:0000256" key="10">
    <source>
        <dbReference type="ARBA" id="ARBA00023136"/>
    </source>
</evidence>
<dbReference type="SUPFAM" id="SSF49785">
    <property type="entry name" value="Galactose-binding domain-like"/>
    <property type="match status" value="1"/>
</dbReference>
<dbReference type="CDD" id="cd04059">
    <property type="entry name" value="Peptidases_S8_Protein_convertases_Kexins_Furin-like"/>
    <property type="match status" value="1"/>
</dbReference>
<dbReference type="AlphaFoldDB" id="A0AAF0J7J6"/>
<feature type="domain" description="P/Homo B" evidence="18">
    <location>
        <begin position="506"/>
        <end position="644"/>
    </location>
</feature>
<evidence type="ECO:0000256" key="11">
    <source>
        <dbReference type="ARBA" id="ARBA00023145"/>
    </source>
</evidence>
<comment type="similarity">
    <text evidence="2">Belongs to the peptidase S8 family. Furin subfamily.</text>
</comment>
<feature type="signal peptide" evidence="17">
    <location>
        <begin position="1"/>
        <end position="18"/>
    </location>
</feature>
<name>A0AAF0J7J6_9BASI</name>
<dbReference type="PROSITE" id="PS51829">
    <property type="entry name" value="P_HOMO_B"/>
    <property type="match status" value="1"/>
</dbReference>
<protein>
    <submittedName>
        <fullName evidence="19">Kexin</fullName>
        <ecNumber evidence="19">3.4.21.61</ecNumber>
    </submittedName>
</protein>
<keyword evidence="7 14" id="KW-0720">Serine protease</keyword>
<evidence type="ECO:0000256" key="1">
    <source>
        <dbReference type="ARBA" id="ARBA00004370"/>
    </source>
</evidence>
<keyword evidence="3 14" id="KW-0645">Protease</keyword>
<feature type="compositionally biased region" description="Basic and acidic residues" evidence="15">
    <location>
        <begin position="804"/>
        <end position="819"/>
    </location>
</feature>
<feature type="active site" description="Charge relay system" evidence="13 14">
    <location>
        <position position="430"/>
    </location>
</feature>
<dbReference type="InterPro" id="IPR015500">
    <property type="entry name" value="Peptidase_S8_subtilisin-rel"/>
</dbReference>
<dbReference type="InterPro" id="IPR034182">
    <property type="entry name" value="Kexin/furin"/>
</dbReference>
<dbReference type="InterPro" id="IPR002884">
    <property type="entry name" value="P_dom"/>
</dbReference>
<keyword evidence="8" id="KW-0106">Calcium</keyword>
<dbReference type="PROSITE" id="PS00138">
    <property type="entry name" value="SUBTILASE_SER"/>
    <property type="match status" value="1"/>
</dbReference>
<keyword evidence="10 16" id="KW-0472">Membrane</keyword>
<dbReference type="InterPro" id="IPR036852">
    <property type="entry name" value="Peptidase_S8/S53_dom_sf"/>
</dbReference>
<evidence type="ECO:0000259" key="18">
    <source>
        <dbReference type="PROSITE" id="PS51829"/>
    </source>
</evidence>
<feature type="transmembrane region" description="Helical" evidence="16">
    <location>
        <begin position="724"/>
        <end position="746"/>
    </location>
</feature>
<evidence type="ECO:0000256" key="6">
    <source>
        <dbReference type="ARBA" id="ARBA00022801"/>
    </source>
</evidence>
<feature type="region of interest" description="Disordered" evidence="15">
    <location>
        <begin position="788"/>
        <end position="862"/>
    </location>
</feature>
<sequence>MLAGRIGALLALVLGAYAAQPKPRAYDTHRYYAIGLRSVPGCDVSPELAADVLGTEFVERVGELHDHWLVRREHSELEGRAGDAVLERYAALKERPSLAKRCVGTDCATERCVAESLASIDKQVLRKRAKRDVIYDPETMPDIYPRILPPVGPQERAPVPHVTSGNRSDEYVTRYHLQDPLFYKQWHLVNQDGVHDLNMERVWDNATGRGIHVALIDDGIDYKHPDLAANFFAEGSYDFNDHTALPDPRLSDDRHGTRCAGEIAAVRNDRCGVGVAPDAKVAGIRILSAPISDVDEAAALNYKFEQNEIYSCSWGPPDDGMSMDGPRGLVLKSLLNGINKGRGGKGNLFVFAGGNGGKSDDQCNFDGYTNSIYTMTIASVDGGGRHPSYSEVCTAIIASSWSSGNGEGIYTTDVTARSKTGCTGTHGGTSAAAPLIAALMALALEKRPELTWRDVQHLTIAAAKPVSEEDPDWFTNSAGRRYNHKFGYGVVDASLFMTMVAQHQLVPPQAWLDTPKNDQKSGSTRFNRKTSRQSKLTISDKMLQDANLASLEHVTVDVWIDSDRRGDVQVELVSPHGMRSILARPRRYDSATTGFPGWTFMSIAHWGEDPRGEWTLNVSSHTQNETSGGEFHAWAMHLWGAAIDPAKARQWTFPQGSLEYNLTMEEAAAASTSAGATSSATSTAALTTASVAPVITAVPTHAAVEEAPPADTGSLRDLWDRTPIWALVAAGVALAATAVLAAYFVFRRDSSQGMYHHVPDEERDGHALHTLQARDLYNAFALDETHVLGSDEDDDDDDGDGDDEHNHGRGRDRDRDHSRGHGRGHGVTGDSEFSDGVGKFKDDDGEFKDEDGEFKDDVGGVTDSTEACATNVLLEPVEPDAILIDGVDVEEAGKSNVDTK</sequence>
<dbReference type="FunFam" id="2.60.120.260:FF:000026">
    <property type="entry name" value="proprotein convertase subtilisin/kexin type 7"/>
    <property type="match status" value="1"/>
</dbReference>
<feature type="active site" description="Charge relay system" evidence="13 14">
    <location>
        <position position="217"/>
    </location>
</feature>
<dbReference type="EMBL" id="CP119880">
    <property type="protein sequence ID" value="WFD36165.1"/>
    <property type="molecule type" value="Genomic_DNA"/>
</dbReference>
<evidence type="ECO:0000256" key="14">
    <source>
        <dbReference type="PROSITE-ProRule" id="PRU01240"/>
    </source>
</evidence>
<dbReference type="InterPro" id="IPR008979">
    <property type="entry name" value="Galactose-bd-like_sf"/>
</dbReference>
<reference evidence="19" key="1">
    <citation type="submission" date="2023-03" db="EMBL/GenBank/DDBJ databases">
        <title>Mating type loci evolution in Malassezia.</title>
        <authorList>
            <person name="Coelho M.A."/>
        </authorList>
    </citation>
    <scope>NUCLEOTIDE SEQUENCE</scope>
    <source>
        <strain evidence="19">CBS 11721</strain>
    </source>
</reference>
<keyword evidence="12" id="KW-0325">Glycoprotein</keyword>
<dbReference type="PANTHER" id="PTHR42884:SF14">
    <property type="entry name" value="NEUROENDOCRINE CONVERTASE 1"/>
    <property type="match status" value="1"/>
</dbReference>
<evidence type="ECO:0000256" key="15">
    <source>
        <dbReference type="SAM" id="MobiDB-lite"/>
    </source>
</evidence>
<keyword evidence="4 16" id="KW-0812">Transmembrane</keyword>
<feature type="compositionally biased region" description="Acidic residues" evidence="15">
    <location>
        <begin position="843"/>
        <end position="854"/>
    </location>
</feature>
<dbReference type="Pfam" id="PF01483">
    <property type="entry name" value="P_proprotein"/>
    <property type="match status" value="1"/>
</dbReference>
<keyword evidence="11" id="KW-0865">Zymogen</keyword>
<gene>
    <name evidence="19" type="primary">KEX2</name>
    <name evidence="19" type="ORF">MCUN1_003041</name>
</gene>
<evidence type="ECO:0000256" key="13">
    <source>
        <dbReference type="PIRSR" id="PIRSR615500-1"/>
    </source>
</evidence>
<evidence type="ECO:0000256" key="9">
    <source>
        <dbReference type="ARBA" id="ARBA00022989"/>
    </source>
</evidence>
<feature type="chain" id="PRO_5042071036" evidence="17">
    <location>
        <begin position="19"/>
        <end position="900"/>
    </location>
</feature>
<dbReference type="PROSITE" id="PS00137">
    <property type="entry name" value="SUBTILASE_HIS"/>
    <property type="match status" value="1"/>
</dbReference>
<evidence type="ECO:0000313" key="19">
    <source>
        <dbReference type="EMBL" id="WFD36165.1"/>
    </source>
</evidence>
<dbReference type="Gene3D" id="3.40.50.200">
    <property type="entry name" value="Peptidase S8/S53 domain"/>
    <property type="match status" value="1"/>
</dbReference>
<evidence type="ECO:0000256" key="2">
    <source>
        <dbReference type="ARBA" id="ARBA00005325"/>
    </source>
</evidence>
<evidence type="ECO:0000313" key="20">
    <source>
        <dbReference type="Proteomes" id="UP001219933"/>
    </source>
</evidence>
<dbReference type="SUPFAM" id="SSF52743">
    <property type="entry name" value="Subtilisin-like"/>
    <property type="match status" value="1"/>
</dbReference>
<dbReference type="InterPro" id="IPR023828">
    <property type="entry name" value="Peptidase_S8_Ser-AS"/>
</dbReference>
<dbReference type="InterPro" id="IPR023827">
    <property type="entry name" value="Peptidase_S8_Asp-AS"/>
</dbReference>
<dbReference type="PROSITE" id="PS00136">
    <property type="entry name" value="SUBTILASE_ASP"/>
    <property type="match status" value="1"/>
</dbReference>
<evidence type="ECO:0000256" key="3">
    <source>
        <dbReference type="ARBA" id="ARBA00022670"/>
    </source>
</evidence>
<evidence type="ECO:0000256" key="12">
    <source>
        <dbReference type="ARBA" id="ARBA00023180"/>
    </source>
</evidence>
<keyword evidence="9 16" id="KW-1133">Transmembrane helix</keyword>
<dbReference type="Pfam" id="PF00082">
    <property type="entry name" value="Peptidase_S8"/>
    <property type="match status" value="1"/>
</dbReference>
<feature type="region of interest" description="Disordered" evidence="15">
    <location>
        <begin position="511"/>
        <end position="531"/>
    </location>
</feature>
<dbReference type="GO" id="GO:0000139">
    <property type="term" value="C:Golgi membrane"/>
    <property type="evidence" value="ECO:0007669"/>
    <property type="project" value="TreeGrafter"/>
</dbReference>
<evidence type="ECO:0000256" key="4">
    <source>
        <dbReference type="ARBA" id="ARBA00022692"/>
    </source>
</evidence>
<keyword evidence="20" id="KW-1185">Reference proteome</keyword>
<organism evidence="19 20">
    <name type="scientific">Malassezia cuniculi</name>
    <dbReference type="NCBI Taxonomy" id="948313"/>
    <lineage>
        <taxon>Eukaryota</taxon>
        <taxon>Fungi</taxon>
        <taxon>Dikarya</taxon>
        <taxon>Basidiomycota</taxon>
        <taxon>Ustilaginomycotina</taxon>
        <taxon>Malasseziomycetes</taxon>
        <taxon>Malasseziales</taxon>
        <taxon>Malasseziaceae</taxon>
        <taxon>Malassezia</taxon>
    </lineage>
</organism>
<dbReference type="GO" id="GO:0016485">
    <property type="term" value="P:protein processing"/>
    <property type="evidence" value="ECO:0007669"/>
    <property type="project" value="TreeGrafter"/>
</dbReference>
<dbReference type="InterPro" id="IPR000209">
    <property type="entry name" value="Peptidase_S8/S53_dom"/>
</dbReference>
<keyword evidence="5 17" id="KW-0732">Signal</keyword>
<dbReference type="Gene3D" id="2.60.120.260">
    <property type="entry name" value="Galactose-binding domain-like"/>
    <property type="match status" value="1"/>
</dbReference>
<dbReference type="PANTHER" id="PTHR42884">
    <property type="entry name" value="PROPROTEIN CONVERTASE SUBTILISIN/KEXIN-RELATED"/>
    <property type="match status" value="1"/>
</dbReference>
<feature type="active site" description="Charge relay system" evidence="13 14">
    <location>
        <position position="255"/>
    </location>
</feature>
<feature type="compositionally biased region" description="Acidic residues" evidence="15">
    <location>
        <begin position="790"/>
        <end position="803"/>
    </location>
</feature>
<dbReference type="InterPro" id="IPR022398">
    <property type="entry name" value="Peptidase_S8_His-AS"/>
</dbReference>
<dbReference type="GO" id="GO:0005802">
    <property type="term" value="C:trans-Golgi network"/>
    <property type="evidence" value="ECO:0007669"/>
    <property type="project" value="TreeGrafter"/>
</dbReference>
<evidence type="ECO:0000256" key="5">
    <source>
        <dbReference type="ARBA" id="ARBA00022729"/>
    </source>
</evidence>
<dbReference type="EC" id="3.4.21.61" evidence="19"/>
<comment type="subcellular location">
    <subcellularLocation>
        <location evidence="1">Membrane</location>
    </subcellularLocation>
</comment>
<evidence type="ECO:0000256" key="7">
    <source>
        <dbReference type="ARBA" id="ARBA00022825"/>
    </source>
</evidence>
<keyword evidence="6 14" id="KW-0378">Hydrolase</keyword>
<dbReference type="PRINTS" id="PR00723">
    <property type="entry name" value="SUBTILISIN"/>
</dbReference>
<proteinExistence type="inferred from homology"/>
<evidence type="ECO:0000256" key="16">
    <source>
        <dbReference type="SAM" id="Phobius"/>
    </source>
</evidence>
<evidence type="ECO:0000256" key="8">
    <source>
        <dbReference type="ARBA" id="ARBA00022837"/>
    </source>
</evidence>
<evidence type="ECO:0000256" key="17">
    <source>
        <dbReference type="SAM" id="SignalP"/>
    </source>
</evidence>
<dbReference type="FunFam" id="3.40.50.200:FF:000005">
    <property type="entry name" value="Proprotein convertase subtilisin/kexin type 7"/>
    <property type="match status" value="1"/>
</dbReference>